<reference evidence="15 16" key="1">
    <citation type="submission" date="2020-03" db="EMBL/GenBank/DDBJ databases">
        <title>Soil Listeria distribution.</title>
        <authorList>
            <person name="Liao J."/>
            <person name="Wiedmann M."/>
        </authorList>
    </citation>
    <scope>NUCLEOTIDE SEQUENCE [LARGE SCALE GENOMIC DNA]</scope>
    <source>
        <strain evidence="15 16">FSL L7-1850</strain>
    </source>
</reference>
<organism evidence="15 16">
    <name type="scientific">Listeria booriae</name>
    <dbReference type="NCBI Taxonomy" id="1552123"/>
    <lineage>
        <taxon>Bacteria</taxon>
        <taxon>Bacillati</taxon>
        <taxon>Bacillota</taxon>
        <taxon>Bacilli</taxon>
        <taxon>Bacillales</taxon>
        <taxon>Listeriaceae</taxon>
        <taxon>Listeria</taxon>
    </lineage>
</organism>
<dbReference type="InterPro" id="IPR000380">
    <property type="entry name" value="Topo_IA"/>
</dbReference>
<dbReference type="PANTHER" id="PTHR11390:SF21">
    <property type="entry name" value="DNA TOPOISOMERASE 3-ALPHA"/>
    <property type="match status" value="1"/>
</dbReference>
<dbReference type="Gene3D" id="3.40.50.140">
    <property type="match status" value="1"/>
</dbReference>
<evidence type="ECO:0000256" key="2">
    <source>
        <dbReference type="ARBA" id="ARBA00009446"/>
    </source>
</evidence>
<evidence type="ECO:0000256" key="9">
    <source>
        <dbReference type="ARBA" id="ARBA00030003"/>
    </source>
</evidence>
<protein>
    <recommendedName>
        <fullName evidence="3">DNA topoisomerase</fullName>
        <ecNumber evidence="3">5.6.2.1</ecNumber>
    </recommendedName>
    <alternativeName>
        <fullName evidence="12">Omega-protein</fullName>
    </alternativeName>
    <alternativeName>
        <fullName evidence="11">Relaxing enzyme</fullName>
    </alternativeName>
    <alternativeName>
        <fullName evidence="9">Swivelase</fullName>
    </alternativeName>
    <alternativeName>
        <fullName evidence="10">Untwisting enzyme</fullName>
    </alternativeName>
</protein>
<dbReference type="SUPFAM" id="SSF56712">
    <property type="entry name" value="Prokaryotic type I DNA topoisomerase"/>
    <property type="match status" value="1"/>
</dbReference>
<dbReference type="PRINTS" id="PR00417">
    <property type="entry name" value="PRTPISMRASEI"/>
</dbReference>
<comment type="similarity">
    <text evidence="2">Belongs to the type IA topoisomerase family.</text>
</comment>
<dbReference type="PROSITE" id="PS50880">
    <property type="entry name" value="TOPRIM"/>
    <property type="match status" value="1"/>
</dbReference>
<dbReference type="SMART" id="SM00436">
    <property type="entry name" value="TOP1Bc"/>
    <property type="match status" value="1"/>
</dbReference>
<dbReference type="Pfam" id="PF01751">
    <property type="entry name" value="Toprim"/>
    <property type="match status" value="1"/>
</dbReference>
<evidence type="ECO:0000256" key="10">
    <source>
        <dbReference type="ARBA" id="ARBA00031985"/>
    </source>
</evidence>
<keyword evidence="6" id="KW-0799">Topoisomerase</keyword>
<keyword evidence="4" id="KW-0479">Metal-binding</keyword>
<proteinExistence type="inferred from homology"/>
<evidence type="ECO:0000256" key="7">
    <source>
        <dbReference type="ARBA" id="ARBA00023125"/>
    </source>
</evidence>
<evidence type="ECO:0000259" key="13">
    <source>
        <dbReference type="PROSITE" id="PS50880"/>
    </source>
</evidence>
<dbReference type="SMART" id="SM00493">
    <property type="entry name" value="TOPRIM"/>
    <property type="match status" value="1"/>
</dbReference>
<keyword evidence="8 15" id="KW-0413">Isomerase</keyword>
<evidence type="ECO:0000256" key="11">
    <source>
        <dbReference type="ARBA" id="ARBA00032235"/>
    </source>
</evidence>
<evidence type="ECO:0000256" key="3">
    <source>
        <dbReference type="ARBA" id="ARBA00012891"/>
    </source>
</evidence>
<comment type="caution">
    <text evidence="15">The sequence shown here is derived from an EMBL/GenBank/DDBJ whole genome shotgun (WGS) entry which is preliminary data.</text>
</comment>
<accession>A0A7X1A9D0</accession>
<evidence type="ECO:0000256" key="5">
    <source>
        <dbReference type="ARBA" id="ARBA00022842"/>
    </source>
</evidence>
<dbReference type="AlphaFoldDB" id="A0A7X1A9D0"/>
<dbReference type="InterPro" id="IPR025589">
    <property type="entry name" value="Toprim_C_rpt"/>
</dbReference>
<evidence type="ECO:0000313" key="15">
    <source>
        <dbReference type="EMBL" id="MBC2373694.1"/>
    </source>
</evidence>
<dbReference type="InterPro" id="IPR013825">
    <property type="entry name" value="Topo_IA_cen_sub2"/>
</dbReference>
<dbReference type="GO" id="GO:0006281">
    <property type="term" value="P:DNA repair"/>
    <property type="evidence" value="ECO:0007669"/>
    <property type="project" value="TreeGrafter"/>
</dbReference>
<dbReference type="InterPro" id="IPR003601">
    <property type="entry name" value="Topo_IA_2"/>
</dbReference>
<dbReference type="InterPro" id="IPR023405">
    <property type="entry name" value="Topo_IA_core_domain"/>
</dbReference>
<dbReference type="PANTHER" id="PTHR11390">
    <property type="entry name" value="PROKARYOTIC DNA TOPOISOMERASE"/>
    <property type="match status" value="1"/>
</dbReference>
<dbReference type="GO" id="GO:0046872">
    <property type="term" value="F:metal ion binding"/>
    <property type="evidence" value="ECO:0007669"/>
    <property type="project" value="UniProtKB-KW"/>
</dbReference>
<dbReference type="EMBL" id="JAARMV010000008">
    <property type="protein sequence ID" value="MBC2373694.1"/>
    <property type="molecule type" value="Genomic_DNA"/>
</dbReference>
<evidence type="ECO:0000256" key="6">
    <source>
        <dbReference type="ARBA" id="ARBA00023029"/>
    </source>
</evidence>
<dbReference type="SMART" id="SM00437">
    <property type="entry name" value="TOP1Ac"/>
    <property type="match status" value="1"/>
</dbReference>
<dbReference type="InterPro" id="IPR006171">
    <property type="entry name" value="TOPRIM_dom"/>
</dbReference>
<dbReference type="Proteomes" id="UP000546244">
    <property type="component" value="Unassembled WGS sequence"/>
</dbReference>
<dbReference type="InterPro" id="IPR003602">
    <property type="entry name" value="Topo_IA_DNA-bd_dom"/>
</dbReference>
<dbReference type="GO" id="GO:0003917">
    <property type="term" value="F:DNA topoisomerase type I (single strand cut, ATP-independent) activity"/>
    <property type="evidence" value="ECO:0007669"/>
    <property type="project" value="UniProtKB-EC"/>
</dbReference>
<dbReference type="RefSeq" id="WP_185620068.1">
    <property type="nucleotide sequence ID" value="NZ_JAARMV010000008.1"/>
</dbReference>
<dbReference type="EC" id="5.6.2.1" evidence="3"/>
<dbReference type="Gene3D" id="1.10.290.10">
    <property type="entry name" value="Topoisomerase I, domain 4"/>
    <property type="match status" value="1"/>
</dbReference>
<dbReference type="Pfam" id="PF01131">
    <property type="entry name" value="Topoisom_bac"/>
    <property type="match status" value="1"/>
</dbReference>
<evidence type="ECO:0000256" key="1">
    <source>
        <dbReference type="ARBA" id="ARBA00000213"/>
    </source>
</evidence>
<dbReference type="CDD" id="cd00186">
    <property type="entry name" value="TOP1Ac"/>
    <property type="match status" value="1"/>
</dbReference>
<dbReference type="InterPro" id="IPR005738">
    <property type="entry name" value="TopoIII"/>
</dbReference>
<dbReference type="GO" id="GO:0006310">
    <property type="term" value="P:DNA recombination"/>
    <property type="evidence" value="ECO:0007669"/>
    <property type="project" value="TreeGrafter"/>
</dbReference>
<dbReference type="InterPro" id="IPR034144">
    <property type="entry name" value="TOPRIM_TopoIII"/>
</dbReference>
<comment type="catalytic activity">
    <reaction evidence="1">
        <text>ATP-independent breakage of single-stranded DNA, followed by passage and rejoining.</text>
        <dbReference type="EC" id="5.6.2.1"/>
    </reaction>
</comment>
<dbReference type="InterPro" id="IPR013826">
    <property type="entry name" value="Topo_IA_cen_sub3"/>
</dbReference>
<keyword evidence="5" id="KW-0460">Magnesium</keyword>
<dbReference type="CDD" id="cd03362">
    <property type="entry name" value="TOPRIM_TopoIA_TopoIII"/>
    <property type="match status" value="1"/>
</dbReference>
<dbReference type="Gene3D" id="1.10.460.10">
    <property type="entry name" value="Topoisomerase I, domain 2"/>
    <property type="match status" value="1"/>
</dbReference>
<gene>
    <name evidence="15" type="primary">topB</name>
    <name evidence="15" type="ORF">HBP98_16910</name>
</gene>
<dbReference type="GO" id="GO:0043597">
    <property type="term" value="C:cytoplasmic replication fork"/>
    <property type="evidence" value="ECO:0007669"/>
    <property type="project" value="TreeGrafter"/>
</dbReference>
<sequence>MTTIILAEKPSQAKEYAQAMAKQTKKNGYFEIEDELFPEGAAVTYGFGHLVDLLLPKDYAVHHAKWSLENLPIFPETMQYNVSKDKMPQFNIVKKLLQDANRIIIATDCDREGELIAWLIIQQAGIKKGDKQVQRLWINSLEKEAIRKGFVNLKDANDTYPKFMEAQTRQMSDWLVGMNLSPLYTLSLQEKGTQGTFPIGRVQTPTLMMVYRRQKEIKQFQSKDYFELELQGKNNGRPWKATLKENQKFDTKQNYTAFLQSKQLQEGSQEVGVADIQMQEKETASPRLFSLSALQVAMSKQQKASPKQTLEAVQHLYEKKWLTYPRTDSVYITENEFAYLLEKKNDYQSLLAIQQDLNNTEQRTRYVNSKKVQEHHAIIPTKAIPKPSDLKALPPLEKNIYELVTRTTLAMFADPFRYEETIIDLLAKELAFVAKGKVERSPGWKSILKEPAEKQKEEQEAMLPALEKGTLISMDLQAAAKKTHPPKPFTEGTLIQAMKQAGKELDTDQAQAILKEVEGIGTEATRADVIERLKAQAYIVVAKNQLEVTAKGQQLGRVLEDDKLFSSAEMTAAWEKDLRSIGEEVLTQEVFLKRIRHLVKQYIKQVPETLQKISQSDEWKDVQQQVQAASSIGNCPVCGRSIVDKGAFYGCEGYLDNPSCSFSISKKIRGKALGKRDLTALLSKGSTSVIKGFTSKAGKSFDAQLKIEDGKVQFVFPKR</sequence>
<dbReference type="GO" id="GO:0003677">
    <property type="term" value="F:DNA binding"/>
    <property type="evidence" value="ECO:0007669"/>
    <property type="project" value="UniProtKB-KW"/>
</dbReference>
<dbReference type="InterPro" id="IPR013824">
    <property type="entry name" value="Topo_IA_cen_sub1"/>
</dbReference>
<keyword evidence="7" id="KW-0238">DNA-binding</keyword>
<dbReference type="GO" id="GO:0006265">
    <property type="term" value="P:DNA topological change"/>
    <property type="evidence" value="ECO:0007669"/>
    <property type="project" value="InterPro"/>
</dbReference>
<evidence type="ECO:0000313" key="16">
    <source>
        <dbReference type="Proteomes" id="UP000546244"/>
    </source>
</evidence>
<evidence type="ECO:0000256" key="8">
    <source>
        <dbReference type="ARBA" id="ARBA00023235"/>
    </source>
</evidence>
<feature type="domain" description="Topo IA-type catalytic" evidence="14">
    <location>
        <begin position="159"/>
        <end position="603"/>
    </location>
</feature>
<dbReference type="Gene3D" id="2.70.20.10">
    <property type="entry name" value="Topoisomerase I, domain 3"/>
    <property type="match status" value="1"/>
</dbReference>
<dbReference type="Pfam" id="PF13342">
    <property type="entry name" value="Toprim_Crpt"/>
    <property type="match status" value="1"/>
</dbReference>
<dbReference type="InterPro" id="IPR013497">
    <property type="entry name" value="Topo_IA_cen"/>
</dbReference>
<dbReference type="NCBIfam" id="TIGR01056">
    <property type="entry name" value="topB"/>
    <property type="match status" value="1"/>
</dbReference>
<dbReference type="PROSITE" id="PS00396">
    <property type="entry name" value="TOPO_IA_1"/>
    <property type="match status" value="1"/>
</dbReference>
<feature type="domain" description="Toprim" evidence="13">
    <location>
        <begin position="2"/>
        <end position="141"/>
    </location>
</feature>
<name>A0A7X1A9D0_9LIST</name>
<evidence type="ECO:0000256" key="12">
    <source>
        <dbReference type="ARBA" id="ARBA00032877"/>
    </source>
</evidence>
<evidence type="ECO:0000256" key="4">
    <source>
        <dbReference type="ARBA" id="ARBA00022723"/>
    </source>
</evidence>
<dbReference type="InterPro" id="IPR023406">
    <property type="entry name" value="Topo_IA_AS"/>
</dbReference>
<dbReference type="PROSITE" id="PS52039">
    <property type="entry name" value="TOPO_IA_2"/>
    <property type="match status" value="1"/>
</dbReference>
<evidence type="ECO:0000259" key="14">
    <source>
        <dbReference type="PROSITE" id="PS52039"/>
    </source>
</evidence>